<reference evidence="1 2" key="1">
    <citation type="journal article" date="2015" name="Sci. Rep.">
        <title>The power of single molecule real-time sequencing technology in the de novo assembly of a eukaryotic genome.</title>
        <authorList>
            <person name="Sakai H."/>
            <person name="Naito K."/>
            <person name="Ogiso-Tanaka E."/>
            <person name="Takahashi Y."/>
            <person name="Iseki K."/>
            <person name="Muto C."/>
            <person name="Satou K."/>
            <person name="Teruya K."/>
            <person name="Shiroma A."/>
            <person name="Shimoji M."/>
            <person name="Hirano T."/>
            <person name="Itoh T."/>
            <person name="Kaga A."/>
            <person name="Tomooka N."/>
        </authorList>
    </citation>
    <scope>NUCLEOTIDE SEQUENCE [LARGE SCALE GENOMIC DNA]</scope>
    <source>
        <strain evidence="2">cv. Shumari</strain>
    </source>
</reference>
<organism evidence="1 2">
    <name type="scientific">Vigna angularis var. angularis</name>
    <dbReference type="NCBI Taxonomy" id="157739"/>
    <lineage>
        <taxon>Eukaryota</taxon>
        <taxon>Viridiplantae</taxon>
        <taxon>Streptophyta</taxon>
        <taxon>Embryophyta</taxon>
        <taxon>Tracheophyta</taxon>
        <taxon>Spermatophyta</taxon>
        <taxon>Magnoliopsida</taxon>
        <taxon>eudicotyledons</taxon>
        <taxon>Gunneridae</taxon>
        <taxon>Pentapetalae</taxon>
        <taxon>rosids</taxon>
        <taxon>fabids</taxon>
        <taxon>Fabales</taxon>
        <taxon>Fabaceae</taxon>
        <taxon>Papilionoideae</taxon>
        <taxon>50 kb inversion clade</taxon>
        <taxon>NPAAA clade</taxon>
        <taxon>indigoferoid/millettioid clade</taxon>
        <taxon>Phaseoleae</taxon>
        <taxon>Vigna</taxon>
    </lineage>
</organism>
<dbReference type="AlphaFoldDB" id="A0A0S3RBW4"/>
<feature type="non-terminal residue" evidence="1">
    <location>
        <position position="1"/>
    </location>
</feature>
<sequence>DEVLVDFHKATHQSVMIVLQRKMHGAEATLVELPCKGGFESHDLSGKTCMSCSSCNMQWSVNKWHEVGLFQHVGLHLNQLVEQVYVPILCSYDQRVVHDYMI</sequence>
<dbReference type="EMBL" id="AP015035">
    <property type="protein sequence ID" value="BAT78055.1"/>
    <property type="molecule type" value="Genomic_DNA"/>
</dbReference>
<evidence type="ECO:0000313" key="2">
    <source>
        <dbReference type="Proteomes" id="UP000291084"/>
    </source>
</evidence>
<name>A0A0S3RBW4_PHAAN</name>
<keyword evidence="2" id="KW-1185">Reference proteome</keyword>
<protein>
    <submittedName>
        <fullName evidence="1">Uncharacterized protein</fullName>
    </submittedName>
</protein>
<proteinExistence type="predicted"/>
<evidence type="ECO:0000313" key="1">
    <source>
        <dbReference type="EMBL" id="BAT78055.1"/>
    </source>
</evidence>
<dbReference type="Proteomes" id="UP000291084">
    <property type="component" value="Chromosome 2"/>
</dbReference>
<accession>A0A0S3RBW4</accession>
<gene>
    <name evidence="1" type="primary">Vigan.02G069000</name>
    <name evidence="1" type="ORF">VIGAN_02069000</name>
</gene>